<dbReference type="Proteomes" id="UP000490922">
    <property type="component" value="Unassembled WGS sequence"/>
</dbReference>
<evidence type="ECO:0000259" key="1">
    <source>
        <dbReference type="Pfam" id="PF00535"/>
    </source>
</evidence>
<reference evidence="2 3" key="1">
    <citation type="submission" date="2019-09" db="EMBL/GenBank/DDBJ databases">
        <title>Flavobacterium sp. nov., isolated from glacier ice.</title>
        <authorList>
            <person name="Liu Q."/>
        </authorList>
    </citation>
    <scope>NUCLEOTIDE SEQUENCE [LARGE SCALE GENOMIC DNA]</scope>
    <source>
        <strain evidence="2 3">NBRC 112527</strain>
    </source>
</reference>
<gene>
    <name evidence="2" type="ORF">F6464_02790</name>
</gene>
<dbReference type="Gene3D" id="3.90.550.10">
    <property type="entry name" value="Spore Coat Polysaccharide Biosynthesis Protein SpsA, Chain A"/>
    <property type="match status" value="1"/>
</dbReference>
<name>A0A7J5AKC6_9FLAO</name>
<dbReference type="InterPro" id="IPR001173">
    <property type="entry name" value="Glyco_trans_2-like"/>
</dbReference>
<dbReference type="AlphaFoldDB" id="A0A7J5AKC6"/>
<accession>A0A7J5AKC6</accession>
<dbReference type="EMBL" id="WAEM01000001">
    <property type="protein sequence ID" value="KAB1158026.1"/>
    <property type="molecule type" value="Genomic_DNA"/>
</dbReference>
<evidence type="ECO:0000313" key="2">
    <source>
        <dbReference type="EMBL" id="KAB1158026.1"/>
    </source>
</evidence>
<dbReference type="InterPro" id="IPR029044">
    <property type="entry name" value="Nucleotide-diphossugar_trans"/>
</dbReference>
<dbReference type="RefSeq" id="WP_151106219.1">
    <property type="nucleotide sequence ID" value="NZ_WAEM01000001.1"/>
</dbReference>
<organism evidence="2 3">
    <name type="scientific">Flavobacterium luteum</name>
    <dbReference type="NCBI Taxonomy" id="2026654"/>
    <lineage>
        <taxon>Bacteria</taxon>
        <taxon>Pseudomonadati</taxon>
        <taxon>Bacteroidota</taxon>
        <taxon>Flavobacteriia</taxon>
        <taxon>Flavobacteriales</taxon>
        <taxon>Flavobacteriaceae</taxon>
        <taxon>Flavobacterium</taxon>
    </lineage>
</organism>
<dbReference type="CDD" id="cd00761">
    <property type="entry name" value="Glyco_tranf_GTA_type"/>
    <property type="match status" value="1"/>
</dbReference>
<dbReference type="SUPFAM" id="SSF53448">
    <property type="entry name" value="Nucleotide-diphospho-sugar transferases"/>
    <property type="match status" value="1"/>
</dbReference>
<comment type="caution">
    <text evidence="2">The sequence shown here is derived from an EMBL/GenBank/DDBJ whole genome shotgun (WGS) entry which is preliminary data.</text>
</comment>
<sequence length="264" mass="30722">MNRTTLDFLKSMFPFSQFSQFSILIVNQTQENFLLFSKYPNVRVINSFEKGLSRSRNLAIKNASKKICLIADDDVIYLPNFDNEIINAFNIISDASIVTFNHQRVGLNIPQKKSKIIFRHSFKSIWNVSSIEIAFRLDHIKNNNIVFNEYFGIGSIFETAEEFLFLRSSIIHKLKIFYNPSVIVSHPKLSSGINEGQNKLLFARAALFYKTKGKLAYLWLLKYLFFLLRNNYISKKECIEKFKIGISGIRKYEQILKTDSKILD</sequence>
<proteinExistence type="predicted"/>
<evidence type="ECO:0000313" key="3">
    <source>
        <dbReference type="Proteomes" id="UP000490922"/>
    </source>
</evidence>
<keyword evidence="3" id="KW-1185">Reference proteome</keyword>
<dbReference type="Pfam" id="PF00535">
    <property type="entry name" value="Glycos_transf_2"/>
    <property type="match status" value="1"/>
</dbReference>
<keyword evidence="2" id="KW-0808">Transferase</keyword>
<dbReference type="OrthoDB" id="9778406at2"/>
<dbReference type="GO" id="GO:0016740">
    <property type="term" value="F:transferase activity"/>
    <property type="evidence" value="ECO:0007669"/>
    <property type="project" value="UniProtKB-KW"/>
</dbReference>
<feature type="domain" description="Glycosyltransferase 2-like" evidence="1">
    <location>
        <begin position="37"/>
        <end position="129"/>
    </location>
</feature>
<protein>
    <submittedName>
        <fullName evidence="2">Glycosyltransferase family 2 protein</fullName>
    </submittedName>
</protein>